<dbReference type="InterPro" id="IPR052336">
    <property type="entry name" value="MlaD_Phospholipid_Transporter"/>
</dbReference>
<gene>
    <name evidence="4" type="ORF">A3K89_19595</name>
</gene>
<proteinExistence type="predicted"/>
<organism evidence="4 5">
    <name type="scientific">Rhodococcoides kyotonense</name>
    <dbReference type="NCBI Taxonomy" id="398843"/>
    <lineage>
        <taxon>Bacteria</taxon>
        <taxon>Bacillati</taxon>
        <taxon>Actinomycetota</taxon>
        <taxon>Actinomycetes</taxon>
        <taxon>Mycobacteriales</taxon>
        <taxon>Nocardiaceae</taxon>
        <taxon>Rhodococcoides</taxon>
    </lineage>
</organism>
<dbReference type="RefSeq" id="WP_068423545.1">
    <property type="nucleotide sequence ID" value="NZ_LVHI01000009.1"/>
</dbReference>
<comment type="caution">
    <text evidence="4">The sequence shown here is derived from an EMBL/GenBank/DDBJ whole genome shotgun (WGS) entry which is preliminary data.</text>
</comment>
<dbReference type="PANTHER" id="PTHR33371:SF16">
    <property type="entry name" value="MCE-FAMILY PROTEIN MCE3F"/>
    <property type="match status" value="1"/>
</dbReference>
<dbReference type="InterPro" id="IPR005693">
    <property type="entry name" value="Mce"/>
</dbReference>
<protein>
    <submittedName>
        <fullName evidence="4">Mce family protein</fullName>
    </submittedName>
</protein>
<evidence type="ECO:0000256" key="1">
    <source>
        <dbReference type="SAM" id="MobiDB-lite"/>
    </source>
</evidence>
<keyword evidence="5" id="KW-1185">Reference proteome</keyword>
<dbReference type="Pfam" id="PF02470">
    <property type="entry name" value="MlaD"/>
    <property type="match status" value="1"/>
</dbReference>
<dbReference type="GO" id="GO:0005576">
    <property type="term" value="C:extracellular region"/>
    <property type="evidence" value="ECO:0007669"/>
    <property type="project" value="TreeGrafter"/>
</dbReference>
<reference evidence="4 5" key="1">
    <citation type="submission" date="2016-03" db="EMBL/GenBank/DDBJ databases">
        <title>Genome sequence of Rhodococcus kyotonensis KB10.</title>
        <authorList>
            <person name="Jeong H."/>
            <person name="Hong C.E."/>
            <person name="Jo S.H."/>
            <person name="Park J.M."/>
        </authorList>
    </citation>
    <scope>NUCLEOTIDE SEQUENCE [LARGE SCALE GENOMIC DNA]</scope>
    <source>
        <strain evidence="4 5">KB10</strain>
    </source>
</reference>
<dbReference type="Pfam" id="PF11887">
    <property type="entry name" value="Mce4_CUP1"/>
    <property type="match status" value="1"/>
</dbReference>
<dbReference type="InterPro" id="IPR003399">
    <property type="entry name" value="Mce/MlaD"/>
</dbReference>
<feature type="domain" description="Mammalian cell entry C-terminal" evidence="3">
    <location>
        <begin position="118"/>
        <end position="302"/>
    </location>
</feature>
<accession>A0A177YKG8</accession>
<dbReference type="Proteomes" id="UP000077519">
    <property type="component" value="Unassembled WGS sequence"/>
</dbReference>
<sequence>MRRTVRIQLVLFAVTSVVAVLVGTHYVVGSQLLRSSIAVTATMPDAMNLGVGAGVTYRGVAVGEITDITVTDAGVELAIGLDPDTRVPVGSTAKVTDASALGIRTLDIVPTTDAGPYLADGGALVVRPEDQPRELGDLLVEMSSLVESIDPDSITTLGETFGAALDGTGPALRRLLDDVDTLSRMLEEQAPALANIVDAGLPMLDAVASRADGLPGSAAAVRDITGQLRAQEPSLIYLLDRSPDALARTQVLLDDTRGTFGALLTNLVSVTGVLADRTPATTALLDAMPTTLGKLTSIVHGDRGDFTLVATQGPVCWYDTPRRSVGDESPREPNLNLYCPPGPDLAQRGSANAPRPNDLGAGDATQPGNVTGPPMADDPLLIPTGVEALDYWKRLLEGVSE</sequence>
<evidence type="ECO:0000313" key="4">
    <source>
        <dbReference type="EMBL" id="OAK55558.1"/>
    </source>
</evidence>
<dbReference type="AlphaFoldDB" id="A0A177YKG8"/>
<dbReference type="EMBL" id="LVHI01000009">
    <property type="protein sequence ID" value="OAK55558.1"/>
    <property type="molecule type" value="Genomic_DNA"/>
</dbReference>
<name>A0A177YKG8_9NOCA</name>
<evidence type="ECO:0000313" key="5">
    <source>
        <dbReference type="Proteomes" id="UP000077519"/>
    </source>
</evidence>
<evidence type="ECO:0000259" key="3">
    <source>
        <dbReference type="Pfam" id="PF11887"/>
    </source>
</evidence>
<feature type="domain" description="Mce/MlaD" evidence="2">
    <location>
        <begin position="37"/>
        <end position="110"/>
    </location>
</feature>
<evidence type="ECO:0000259" key="2">
    <source>
        <dbReference type="Pfam" id="PF02470"/>
    </source>
</evidence>
<dbReference type="InterPro" id="IPR024516">
    <property type="entry name" value="Mce_C"/>
</dbReference>
<feature type="region of interest" description="Disordered" evidence="1">
    <location>
        <begin position="323"/>
        <end position="381"/>
    </location>
</feature>
<dbReference type="NCBIfam" id="TIGR00996">
    <property type="entry name" value="Mtu_fam_mce"/>
    <property type="match status" value="1"/>
</dbReference>
<dbReference type="PANTHER" id="PTHR33371">
    <property type="entry name" value="INTERMEMBRANE PHOSPHOLIPID TRANSPORT SYSTEM BINDING PROTEIN MLAD-RELATED"/>
    <property type="match status" value="1"/>
</dbReference>